<dbReference type="EMBL" id="MU268392">
    <property type="protein sequence ID" value="KAH7904679.1"/>
    <property type="molecule type" value="Genomic_DNA"/>
</dbReference>
<organism evidence="1 2">
    <name type="scientific">Hygrophoropsis aurantiaca</name>
    <dbReference type="NCBI Taxonomy" id="72124"/>
    <lineage>
        <taxon>Eukaryota</taxon>
        <taxon>Fungi</taxon>
        <taxon>Dikarya</taxon>
        <taxon>Basidiomycota</taxon>
        <taxon>Agaricomycotina</taxon>
        <taxon>Agaricomycetes</taxon>
        <taxon>Agaricomycetidae</taxon>
        <taxon>Boletales</taxon>
        <taxon>Coniophorineae</taxon>
        <taxon>Hygrophoropsidaceae</taxon>
        <taxon>Hygrophoropsis</taxon>
    </lineage>
</organism>
<proteinExistence type="predicted"/>
<gene>
    <name evidence="1" type="ORF">BJ138DRAFT_1119183</name>
</gene>
<evidence type="ECO:0000313" key="1">
    <source>
        <dbReference type="EMBL" id="KAH7904679.1"/>
    </source>
</evidence>
<evidence type="ECO:0000313" key="2">
    <source>
        <dbReference type="Proteomes" id="UP000790377"/>
    </source>
</evidence>
<name>A0ACB7ZUZ5_9AGAM</name>
<sequence length="175" mass="19428">MSQASNRTVQRHFPPLVLHSSFGPECLLSPTRLTLNTVFAADVGKPPVLPPSVRSGNEAANPSGSFDPIPKPKGDVCRPSRHGYTLSVVLNWPPHIYEEVETYMQSIALKHLDIRKHLREQKDQKLSLVHTEAETCFPILSTYKDGWATKDFLRIALSTAKAQAQAAANSDEERD</sequence>
<comment type="caution">
    <text evidence="1">The sequence shown here is derived from an EMBL/GenBank/DDBJ whole genome shotgun (WGS) entry which is preliminary data.</text>
</comment>
<protein>
    <submittedName>
        <fullName evidence="1">Uncharacterized protein</fullName>
    </submittedName>
</protein>
<accession>A0ACB7ZUZ5</accession>
<reference evidence="1" key="1">
    <citation type="journal article" date="2021" name="New Phytol.">
        <title>Evolutionary innovations through gain and loss of genes in the ectomycorrhizal Boletales.</title>
        <authorList>
            <person name="Wu G."/>
            <person name="Miyauchi S."/>
            <person name="Morin E."/>
            <person name="Kuo A."/>
            <person name="Drula E."/>
            <person name="Varga T."/>
            <person name="Kohler A."/>
            <person name="Feng B."/>
            <person name="Cao Y."/>
            <person name="Lipzen A."/>
            <person name="Daum C."/>
            <person name="Hundley H."/>
            <person name="Pangilinan J."/>
            <person name="Johnson J."/>
            <person name="Barry K."/>
            <person name="LaButti K."/>
            <person name="Ng V."/>
            <person name="Ahrendt S."/>
            <person name="Min B."/>
            <person name="Choi I.G."/>
            <person name="Park H."/>
            <person name="Plett J.M."/>
            <person name="Magnuson J."/>
            <person name="Spatafora J.W."/>
            <person name="Nagy L.G."/>
            <person name="Henrissat B."/>
            <person name="Grigoriev I.V."/>
            <person name="Yang Z.L."/>
            <person name="Xu J."/>
            <person name="Martin F.M."/>
        </authorList>
    </citation>
    <scope>NUCLEOTIDE SEQUENCE</scope>
    <source>
        <strain evidence="1">ATCC 28755</strain>
    </source>
</reference>
<dbReference type="Proteomes" id="UP000790377">
    <property type="component" value="Unassembled WGS sequence"/>
</dbReference>
<keyword evidence="2" id="KW-1185">Reference proteome</keyword>